<dbReference type="AlphaFoldDB" id="A0A0P8Y199"/>
<gene>
    <name evidence="1" type="primary">Dana\GF26870</name>
    <name evidence="1" type="ORF">GF26870</name>
</gene>
<name>A0A0P8Y199_DROAN</name>
<reference evidence="1 2" key="1">
    <citation type="journal article" date="2007" name="Nature">
        <title>Evolution of genes and genomes on the Drosophila phylogeny.</title>
        <authorList>
            <consortium name="Drosophila 12 Genomes Consortium"/>
            <person name="Clark A.G."/>
            <person name="Eisen M.B."/>
            <person name="Smith D.R."/>
            <person name="Bergman C.M."/>
            <person name="Oliver B."/>
            <person name="Markow T.A."/>
            <person name="Kaufman T.C."/>
            <person name="Kellis M."/>
            <person name="Gelbart W."/>
            <person name="Iyer V.N."/>
            <person name="Pollard D.A."/>
            <person name="Sackton T.B."/>
            <person name="Larracuente A.M."/>
            <person name="Singh N.D."/>
            <person name="Abad J.P."/>
            <person name="Abt D.N."/>
            <person name="Adryan B."/>
            <person name="Aguade M."/>
            <person name="Akashi H."/>
            <person name="Anderson W.W."/>
            <person name="Aquadro C.F."/>
            <person name="Ardell D.H."/>
            <person name="Arguello R."/>
            <person name="Artieri C.G."/>
            <person name="Barbash D.A."/>
            <person name="Barker D."/>
            <person name="Barsanti P."/>
            <person name="Batterham P."/>
            <person name="Batzoglou S."/>
            <person name="Begun D."/>
            <person name="Bhutkar A."/>
            <person name="Blanco E."/>
            <person name="Bosak S.A."/>
            <person name="Bradley R.K."/>
            <person name="Brand A.D."/>
            <person name="Brent M.R."/>
            <person name="Brooks A.N."/>
            <person name="Brown R.H."/>
            <person name="Butlin R.K."/>
            <person name="Caggese C."/>
            <person name="Calvi B.R."/>
            <person name="Bernardo de Carvalho A."/>
            <person name="Caspi A."/>
            <person name="Castrezana S."/>
            <person name="Celniker S.E."/>
            <person name="Chang J.L."/>
            <person name="Chapple C."/>
            <person name="Chatterji S."/>
            <person name="Chinwalla A."/>
            <person name="Civetta A."/>
            <person name="Clifton S.W."/>
            <person name="Comeron J.M."/>
            <person name="Costello J.C."/>
            <person name="Coyne J.A."/>
            <person name="Daub J."/>
            <person name="David R.G."/>
            <person name="Delcher A.L."/>
            <person name="Delehaunty K."/>
            <person name="Do C.B."/>
            <person name="Ebling H."/>
            <person name="Edwards K."/>
            <person name="Eickbush T."/>
            <person name="Evans J.D."/>
            <person name="Filipski A."/>
            <person name="Findeiss S."/>
            <person name="Freyhult E."/>
            <person name="Fulton L."/>
            <person name="Fulton R."/>
            <person name="Garcia A.C."/>
            <person name="Gardiner A."/>
            <person name="Garfield D.A."/>
            <person name="Garvin B.E."/>
            <person name="Gibson G."/>
            <person name="Gilbert D."/>
            <person name="Gnerre S."/>
            <person name="Godfrey J."/>
            <person name="Good R."/>
            <person name="Gotea V."/>
            <person name="Gravely B."/>
            <person name="Greenberg A.J."/>
            <person name="Griffiths-Jones S."/>
            <person name="Gross S."/>
            <person name="Guigo R."/>
            <person name="Gustafson E.A."/>
            <person name="Haerty W."/>
            <person name="Hahn M.W."/>
            <person name="Halligan D.L."/>
            <person name="Halpern A.L."/>
            <person name="Halter G.M."/>
            <person name="Han M.V."/>
            <person name="Heger A."/>
            <person name="Hillier L."/>
            <person name="Hinrichs A.S."/>
            <person name="Holmes I."/>
            <person name="Hoskins R.A."/>
            <person name="Hubisz M.J."/>
            <person name="Hultmark D."/>
            <person name="Huntley M.A."/>
            <person name="Jaffe D.B."/>
            <person name="Jagadeeshan S."/>
            <person name="Jeck W.R."/>
            <person name="Johnson J."/>
            <person name="Jones C.D."/>
            <person name="Jordan W.C."/>
            <person name="Karpen G.H."/>
            <person name="Kataoka E."/>
            <person name="Keightley P.D."/>
            <person name="Kheradpour P."/>
            <person name="Kirkness E.F."/>
            <person name="Koerich L.B."/>
            <person name="Kristiansen K."/>
            <person name="Kudrna D."/>
            <person name="Kulathinal R.J."/>
            <person name="Kumar S."/>
            <person name="Kwok R."/>
            <person name="Lander E."/>
            <person name="Langley C.H."/>
            <person name="Lapoint R."/>
            <person name="Lazzaro B.P."/>
            <person name="Lee S.J."/>
            <person name="Levesque L."/>
            <person name="Li R."/>
            <person name="Lin C.F."/>
            <person name="Lin M.F."/>
            <person name="Lindblad-Toh K."/>
            <person name="Llopart A."/>
            <person name="Long M."/>
            <person name="Low L."/>
            <person name="Lozovsky E."/>
            <person name="Lu J."/>
            <person name="Luo M."/>
            <person name="Machado C.A."/>
            <person name="Makalowski W."/>
            <person name="Marzo M."/>
            <person name="Matsuda M."/>
            <person name="Matzkin L."/>
            <person name="McAllister B."/>
            <person name="McBride C.S."/>
            <person name="McKernan B."/>
            <person name="McKernan K."/>
            <person name="Mendez-Lago M."/>
            <person name="Minx P."/>
            <person name="Mollenhauer M.U."/>
            <person name="Montooth K."/>
            <person name="Mount S.M."/>
            <person name="Mu X."/>
            <person name="Myers E."/>
            <person name="Negre B."/>
            <person name="Newfeld S."/>
            <person name="Nielsen R."/>
            <person name="Noor M.A."/>
            <person name="O'Grady P."/>
            <person name="Pachter L."/>
            <person name="Papaceit M."/>
            <person name="Parisi M.J."/>
            <person name="Parisi M."/>
            <person name="Parts L."/>
            <person name="Pedersen J.S."/>
            <person name="Pesole G."/>
            <person name="Phillippy A.M."/>
            <person name="Ponting C.P."/>
            <person name="Pop M."/>
            <person name="Porcelli D."/>
            <person name="Powell J.R."/>
            <person name="Prohaska S."/>
            <person name="Pruitt K."/>
            <person name="Puig M."/>
            <person name="Quesneville H."/>
            <person name="Ram K.R."/>
            <person name="Rand D."/>
            <person name="Rasmussen M.D."/>
            <person name="Reed L.K."/>
            <person name="Reenan R."/>
            <person name="Reily A."/>
            <person name="Remington K.A."/>
            <person name="Rieger T.T."/>
            <person name="Ritchie M.G."/>
            <person name="Robin C."/>
            <person name="Rogers Y.H."/>
            <person name="Rohde C."/>
            <person name="Rozas J."/>
            <person name="Rubenfield M.J."/>
            <person name="Ruiz A."/>
            <person name="Russo S."/>
            <person name="Salzberg S.L."/>
            <person name="Sanchez-Gracia A."/>
            <person name="Saranga D.J."/>
            <person name="Sato H."/>
            <person name="Schaeffer S.W."/>
            <person name="Schatz M.C."/>
            <person name="Schlenke T."/>
            <person name="Schwartz R."/>
            <person name="Segarra C."/>
            <person name="Singh R.S."/>
            <person name="Sirot L."/>
            <person name="Sirota M."/>
            <person name="Sisneros N.B."/>
            <person name="Smith C.D."/>
            <person name="Smith T.F."/>
            <person name="Spieth J."/>
            <person name="Stage D.E."/>
            <person name="Stark A."/>
            <person name="Stephan W."/>
            <person name="Strausberg R.L."/>
            <person name="Strempel S."/>
            <person name="Sturgill D."/>
            <person name="Sutton G."/>
            <person name="Sutton G.G."/>
            <person name="Tao W."/>
            <person name="Teichmann S."/>
            <person name="Tobari Y.N."/>
            <person name="Tomimura Y."/>
            <person name="Tsolas J.M."/>
            <person name="Valente V.L."/>
            <person name="Venter E."/>
            <person name="Venter J.C."/>
            <person name="Vicario S."/>
            <person name="Vieira F.G."/>
            <person name="Vilella A.J."/>
            <person name="Villasante A."/>
            <person name="Walenz B."/>
            <person name="Wang J."/>
            <person name="Wasserman M."/>
            <person name="Watts T."/>
            <person name="Wilson D."/>
            <person name="Wilson R.K."/>
            <person name="Wing R.A."/>
            <person name="Wolfner M.F."/>
            <person name="Wong A."/>
            <person name="Wong G.K."/>
            <person name="Wu C.I."/>
            <person name="Wu G."/>
            <person name="Yamamoto D."/>
            <person name="Yang H.P."/>
            <person name="Yang S.P."/>
            <person name="Yorke J.A."/>
            <person name="Yoshida K."/>
            <person name="Zdobnov E."/>
            <person name="Zhang P."/>
            <person name="Zhang Y."/>
            <person name="Zimin A.V."/>
            <person name="Baldwin J."/>
            <person name="Abdouelleil A."/>
            <person name="Abdulkadir J."/>
            <person name="Abebe A."/>
            <person name="Abera B."/>
            <person name="Abreu J."/>
            <person name="Acer S.C."/>
            <person name="Aftuck L."/>
            <person name="Alexander A."/>
            <person name="An P."/>
            <person name="Anderson E."/>
            <person name="Anderson S."/>
            <person name="Arachi H."/>
            <person name="Azer M."/>
            <person name="Bachantsang P."/>
            <person name="Barry A."/>
            <person name="Bayul T."/>
            <person name="Berlin A."/>
            <person name="Bessette D."/>
            <person name="Bloom T."/>
            <person name="Blye J."/>
            <person name="Boguslavskiy L."/>
            <person name="Bonnet C."/>
            <person name="Boukhgalter B."/>
            <person name="Bourzgui I."/>
            <person name="Brown A."/>
            <person name="Cahill P."/>
            <person name="Channer S."/>
            <person name="Cheshatsang Y."/>
            <person name="Chuda L."/>
            <person name="Citroen M."/>
            <person name="Collymore A."/>
            <person name="Cooke P."/>
            <person name="Costello M."/>
            <person name="D'Aco K."/>
            <person name="Daza R."/>
            <person name="De Haan G."/>
            <person name="DeGray S."/>
            <person name="DeMaso C."/>
            <person name="Dhargay N."/>
            <person name="Dooley K."/>
            <person name="Dooley E."/>
            <person name="Doricent M."/>
            <person name="Dorje P."/>
            <person name="Dorjee K."/>
            <person name="Dupes A."/>
            <person name="Elong R."/>
            <person name="Falk J."/>
            <person name="Farina A."/>
            <person name="Faro S."/>
            <person name="Ferguson D."/>
            <person name="Fisher S."/>
            <person name="Foley C.D."/>
            <person name="Franke A."/>
            <person name="Friedrich D."/>
            <person name="Gadbois L."/>
            <person name="Gearin G."/>
            <person name="Gearin C.R."/>
            <person name="Giannoukos G."/>
            <person name="Goode T."/>
            <person name="Graham J."/>
            <person name="Grandbois E."/>
            <person name="Grewal S."/>
            <person name="Gyaltsen K."/>
            <person name="Hafez N."/>
            <person name="Hagos B."/>
            <person name="Hall J."/>
            <person name="Henson C."/>
            <person name="Hollinger A."/>
            <person name="Honan T."/>
            <person name="Huard M.D."/>
            <person name="Hughes L."/>
            <person name="Hurhula B."/>
            <person name="Husby M.E."/>
            <person name="Kamat A."/>
            <person name="Kanga B."/>
            <person name="Kashin S."/>
            <person name="Khazanovich D."/>
            <person name="Kisner P."/>
            <person name="Lance K."/>
            <person name="Lara M."/>
            <person name="Lee W."/>
            <person name="Lennon N."/>
            <person name="Letendre F."/>
            <person name="LeVine R."/>
            <person name="Lipovsky A."/>
            <person name="Liu X."/>
            <person name="Liu J."/>
            <person name="Liu S."/>
            <person name="Lokyitsang T."/>
            <person name="Lokyitsang Y."/>
            <person name="Lubonja R."/>
            <person name="Lui A."/>
            <person name="MacDonald P."/>
            <person name="Magnisalis V."/>
            <person name="Maru K."/>
            <person name="Matthews C."/>
            <person name="McCusker W."/>
            <person name="McDonough S."/>
            <person name="Mehta T."/>
            <person name="Meldrim J."/>
            <person name="Meneus L."/>
            <person name="Mihai O."/>
            <person name="Mihalev A."/>
            <person name="Mihova T."/>
            <person name="Mittelman R."/>
            <person name="Mlenga V."/>
            <person name="Montmayeur A."/>
            <person name="Mulrain L."/>
            <person name="Navidi A."/>
            <person name="Naylor J."/>
            <person name="Negash T."/>
            <person name="Nguyen T."/>
            <person name="Nguyen N."/>
            <person name="Nicol R."/>
            <person name="Norbu C."/>
            <person name="Norbu N."/>
            <person name="Novod N."/>
            <person name="O'Neill B."/>
            <person name="Osman S."/>
            <person name="Markiewicz E."/>
            <person name="Oyono O.L."/>
            <person name="Patti C."/>
            <person name="Phunkhang P."/>
            <person name="Pierre F."/>
            <person name="Priest M."/>
            <person name="Raghuraman S."/>
            <person name="Rege F."/>
            <person name="Reyes R."/>
            <person name="Rise C."/>
            <person name="Rogov P."/>
            <person name="Ross K."/>
            <person name="Ryan E."/>
            <person name="Settipalli S."/>
            <person name="Shea T."/>
            <person name="Sherpa N."/>
            <person name="Shi L."/>
            <person name="Shih D."/>
            <person name="Sparrow T."/>
            <person name="Spaulding J."/>
            <person name="Stalker J."/>
            <person name="Stange-Thomann N."/>
            <person name="Stavropoulos S."/>
            <person name="Stone C."/>
            <person name="Strader C."/>
            <person name="Tesfaye S."/>
            <person name="Thomson T."/>
            <person name="Thoulutsang Y."/>
            <person name="Thoulutsang D."/>
            <person name="Topham K."/>
            <person name="Topping I."/>
            <person name="Tsamla T."/>
            <person name="Vassiliev H."/>
            <person name="Vo A."/>
            <person name="Wangchuk T."/>
            <person name="Wangdi T."/>
            <person name="Weiand M."/>
            <person name="Wilkinson J."/>
            <person name="Wilson A."/>
            <person name="Yadav S."/>
            <person name="Young G."/>
            <person name="Yu Q."/>
            <person name="Zembek L."/>
            <person name="Zhong D."/>
            <person name="Zimmer A."/>
            <person name="Zwirko Z."/>
            <person name="Jaffe D.B."/>
            <person name="Alvarez P."/>
            <person name="Brockman W."/>
            <person name="Butler J."/>
            <person name="Chin C."/>
            <person name="Gnerre S."/>
            <person name="Grabherr M."/>
            <person name="Kleber M."/>
            <person name="Mauceli E."/>
            <person name="MacCallum I."/>
        </authorList>
    </citation>
    <scope>NUCLEOTIDE SEQUENCE [LARGE SCALE GENOMIC DNA]</scope>
    <source>
        <strain evidence="2">Tucson 14024-0371.13</strain>
    </source>
</reference>
<keyword evidence="2" id="KW-1185">Reference proteome</keyword>
<dbReference type="SMR" id="A0A0P8Y199"/>
<dbReference type="FunCoup" id="A0A0P8Y199">
    <property type="interactions" value="26"/>
</dbReference>
<accession>A0A0P8Y199</accession>
<dbReference type="EMBL" id="CH902638">
    <property type="protein sequence ID" value="KPU75584.1"/>
    <property type="molecule type" value="Genomic_DNA"/>
</dbReference>
<dbReference type="STRING" id="7217.A0A0P8Y199"/>
<dbReference type="OrthoDB" id="7765038at2759"/>
<evidence type="ECO:0000313" key="1">
    <source>
        <dbReference type="EMBL" id="KPU75584.1"/>
    </source>
</evidence>
<dbReference type="InParanoid" id="A0A0P8Y199"/>
<dbReference type="KEGG" id="dan:26515529"/>
<proteinExistence type="predicted"/>
<evidence type="ECO:0000313" key="2">
    <source>
        <dbReference type="Proteomes" id="UP000007801"/>
    </source>
</evidence>
<dbReference type="GeneID" id="26515529"/>
<sequence>MESDVSQMVSNTQWSIEDDSLFQPCGLVGAQGAGRSVFITWNYGYLLNFCFKKPKGNEKVKMSRVRIPLPLSEGCFLRNVHTLKFNTMLVMSNGDIYCYGAFQTLHAVRWLYGVRCLALTDLGFSVIREKDHQLFLQTYLDLPGLEKLESTLQNSFDITYDKKNMFESGLRYEEYSLTSVQISENEKRFMNSLFGIKSATQCHIFSIAGHVFSLFFNSDEAPSNEVSYHVELFCVYSVSVRFIRILPHRNLCLIFLINGTVDMWYISTLLDVKQRQMYHTGSKWLDYDGTSKNGSFYYTNGEKVVRLKFEFNSQLDKCTIKTSSKIAPGIQVCTWLDHSKQLVSLSHNNIFYHIDFSSEAECETVKLSHINDFTLDSIQYVRRNIWTFDRLNRQLEFIQENINTEYEKQHIISVCKYSERLQKMYNISVEFKFQKPIWDEKLWMNPVPDKDLHNNYVYAVIHVLVNKSQSRLQYKYWQLWTFYENEALINILPSKVLLDNRYKIVIPIRKSKNEPTPSFHIQVLTFIDIKNETAALAVPILMKIGQIMDKSLINENGTNSIYTPEHYPQNKQKETVTLLT</sequence>
<organism evidence="1 2">
    <name type="scientific">Drosophila ananassae</name>
    <name type="common">Fruit fly</name>
    <dbReference type="NCBI Taxonomy" id="7217"/>
    <lineage>
        <taxon>Eukaryota</taxon>
        <taxon>Metazoa</taxon>
        <taxon>Ecdysozoa</taxon>
        <taxon>Arthropoda</taxon>
        <taxon>Hexapoda</taxon>
        <taxon>Insecta</taxon>
        <taxon>Pterygota</taxon>
        <taxon>Neoptera</taxon>
        <taxon>Endopterygota</taxon>
        <taxon>Diptera</taxon>
        <taxon>Brachycera</taxon>
        <taxon>Muscomorpha</taxon>
        <taxon>Ephydroidea</taxon>
        <taxon>Drosophilidae</taxon>
        <taxon>Drosophila</taxon>
        <taxon>Sophophora</taxon>
    </lineage>
</organism>
<dbReference type="Proteomes" id="UP000007801">
    <property type="component" value="Unassembled WGS sequence"/>
</dbReference>
<protein>
    <submittedName>
        <fullName evidence="1">Uncharacterized protein</fullName>
    </submittedName>
</protein>